<dbReference type="AlphaFoldDB" id="Q4N4V5"/>
<accession>Q4N4V5</accession>
<protein>
    <submittedName>
        <fullName evidence="1">Uncharacterized protein</fullName>
    </submittedName>
</protein>
<dbReference type="GeneID" id="3502242"/>
<name>Q4N4V5_THEPA</name>
<evidence type="ECO:0000313" key="1">
    <source>
        <dbReference type="EMBL" id="EAN32818.1"/>
    </source>
</evidence>
<keyword evidence="2" id="KW-1185">Reference proteome</keyword>
<organism evidence="1 2">
    <name type="scientific">Theileria parva</name>
    <name type="common">East coast fever infection agent</name>
    <dbReference type="NCBI Taxonomy" id="5875"/>
    <lineage>
        <taxon>Eukaryota</taxon>
        <taxon>Sar</taxon>
        <taxon>Alveolata</taxon>
        <taxon>Apicomplexa</taxon>
        <taxon>Aconoidasida</taxon>
        <taxon>Piroplasmida</taxon>
        <taxon>Theileriidae</taxon>
        <taxon>Theileria</taxon>
    </lineage>
</organism>
<dbReference type="OMA" id="YHREIGP"/>
<comment type="caution">
    <text evidence="1">The sequence shown here is derived from an EMBL/GenBank/DDBJ whole genome shotgun (WGS) entry which is preliminary data.</text>
</comment>
<gene>
    <name evidence="1" type="ordered locus">TP02_0535</name>
</gene>
<dbReference type="KEGG" id="tpv:TP02_0535"/>
<sequence length="314" mass="35930">MDSRGIERVNYMNMEKKFKPDRCVCLDIYHREIGPESYEQYKENETLVTTFKQDCAKIKYEGYVLFDVLLTPGFGLVNQMIFNGYDSKIELISGTDRIIINCIGAQLTLSRPGTNGSLIPLRPSSYEMIKCEGDRSLTTLTGKEICTHVALNGVPKWRGTVDGPKLISIFNDQVNPMLILRFPKCFLLITLPDESLSYTIPIPPIRAFYDFNGQETVIPDEVIELKVSDKNSISFTFDRKITIKKVKLSNFKLLSDESDGFKIKSVEYHDIDKKLIYRTEKEAITHYLTEGHKNLITKLSEKECSIVLEGVIRR</sequence>
<dbReference type="eggNOG" id="ENOG502QWW4">
    <property type="taxonomic scope" value="Eukaryota"/>
</dbReference>
<reference evidence="1 2" key="1">
    <citation type="journal article" date="2005" name="Science">
        <title>Genome sequence of Theileria parva, a bovine pathogen that transforms lymphocytes.</title>
        <authorList>
            <person name="Gardner M.J."/>
            <person name="Bishop R."/>
            <person name="Shah T."/>
            <person name="de Villiers E.P."/>
            <person name="Carlton J.M."/>
            <person name="Hall N."/>
            <person name="Ren Q."/>
            <person name="Paulsen I.T."/>
            <person name="Pain A."/>
            <person name="Berriman M."/>
            <person name="Wilson R.J.M."/>
            <person name="Sato S."/>
            <person name="Ralph S.A."/>
            <person name="Mann D.J."/>
            <person name="Xiong Z."/>
            <person name="Shallom S.J."/>
            <person name="Weidman J."/>
            <person name="Jiang L."/>
            <person name="Lynn J."/>
            <person name="Weaver B."/>
            <person name="Shoaibi A."/>
            <person name="Domingo A.R."/>
            <person name="Wasawo D."/>
            <person name="Crabtree J."/>
            <person name="Wortman J.R."/>
            <person name="Haas B."/>
            <person name="Angiuoli S.V."/>
            <person name="Creasy T.H."/>
            <person name="Lu C."/>
            <person name="Suh B."/>
            <person name="Silva J.C."/>
            <person name="Utterback T.R."/>
            <person name="Feldblyum T.V."/>
            <person name="Pertea M."/>
            <person name="Allen J."/>
            <person name="Nierman W.C."/>
            <person name="Taracha E.L.N."/>
            <person name="Salzberg S.L."/>
            <person name="White O.R."/>
            <person name="Fitzhugh H.A."/>
            <person name="Morzaria S."/>
            <person name="Venter J.C."/>
            <person name="Fraser C.M."/>
            <person name="Nene V."/>
        </authorList>
    </citation>
    <scope>NUCLEOTIDE SEQUENCE [LARGE SCALE GENOMIC DNA]</scope>
    <source>
        <strain evidence="1 2">Muguga</strain>
    </source>
</reference>
<dbReference type="Proteomes" id="UP000001949">
    <property type="component" value="Unassembled WGS sequence"/>
</dbReference>
<proteinExistence type="predicted"/>
<dbReference type="VEuPathDB" id="PiroplasmaDB:TpMuguga_02g00535"/>
<evidence type="ECO:0000313" key="2">
    <source>
        <dbReference type="Proteomes" id="UP000001949"/>
    </source>
</evidence>
<dbReference type="EMBL" id="AAGK01000002">
    <property type="protein sequence ID" value="EAN32818.1"/>
    <property type="molecule type" value="Genomic_DNA"/>
</dbReference>
<dbReference type="InParanoid" id="Q4N4V5"/>